<dbReference type="PROSITE" id="PS00198">
    <property type="entry name" value="4FE4S_FER_1"/>
    <property type="match status" value="1"/>
</dbReference>
<dbReference type="SUPFAM" id="SSF46548">
    <property type="entry name" value="alpha-helical ferredoxin"/>
    <property type="match status" value="1"/>
</dbReference>
<evidence type="ECO:0000256" key="5">
    <source>
        <dbReference type="ARBA" id="ARBA00023014"/>
    </source>
</evidence>
<dbReference type="InterPro" id="IPR017896">
    <property type="entry name" value="4Fe4S_Fe-S-bd"/>
</dbReference>
<dbReference type="Gene3D" id="1.10.1060.10">
    <property type="entry name" value="Alpha-helical ferredoxin"/>
    <property type="match status" value="1"/>
</dbReference>
<dbReference type="PIRSF" id="PIRSF000139">
    <property type="entry name" value="Glc_ox_4Fe-4S"/>
    <property type="match status" value="1"/>
</dbReference>
<dbReference type="OrthoDB" id="9811557at2"/>
<organism evidence="8 9">
    <name type="scientific">Thiocapsa roseopersicina</name>
    <dbReference type="NCBI Taxonomy" id="1058"/>
    <lineage>
        <taxon>Bacteria</taxon>
        <taxon>Pseudomonadati</taxon>
        <taxon>Pseudomonadota</taxon>
        <taxon>Gammaproteobacteria</taxon>
        <taxon>Chromatiales</taxon>
        <taxon>Chromatiaceae</taxon>
        <taxon>Thiocapsa</taxon>
    </lineage>
</organism>
<dbReference type="Pfam" id="PF02754">
    <property type="entry name" value="CCG"/>
    <property type="match status" value="2"/>
</dbReference>
<evidence type="ECO:0000313" key="9">
    <source>
        <dbReference type="Proteomes" id="UP000198816"/>
    </source>
</evidence>
<dbReference type="InterPro" id="IPR012257">
    <property type="entry name" value="Glc_ox_4Fe-4S"/>
</dbReference>
<keyword evidence="5 6" id="KW-0411">Iron-sulfur</keyword>
<keyword evidence="3" id="KW-0677">Repeat</keyword>
<dbReference type="InterPro" id="IPR004017">
    <property type="entry name" value="Cys_rich_dom"/>
</dbReference>
<feature type="domain" description="4Fe-4S ferredoxin-type" evidence="7">
    <location>
        <begin position="85"/>
        <end position="108"/>
    </location>
</feature>
<reference evidence="9" key="1">
    <citation type="submission" date="2016-10" db="EMBL/GenBank/DDBJ databases">
        <authorList>
            <person name="Varghese N."/>
            <person name="Submissions S."/>
        </authorList>
    </citation>
    <scope>NUCLEOTIDE SEQUENCE [LARGE SCALE GENOMIC DNA]</scope>
    <source>
        <strain evidence="9">DSM 217</strain>
    </source>
</reference>
<keyword evidence="6" id="KW-0249">Electron transport</keyword>
<dbReference type="RefSeq" id="WP_093038477.1">
    <property type="nucleotide sequence ID" value="NZ_FNNZ01000050.1"/>
</dbReference>
<evidence type="ECO:0000256" key="4">
    <source>
        <dbReference type="ARBA" id="ARBA00023004"/>
    </source>
</evidence>
<dbReference type="PROSITE" id="PS51379">
    <property type="entry name" value="4FE4S_FER_2"/>
    <property type="match status" value="2"/>
</dbReference>
<dbReference type="GO" id="GO:0051539">
    <property type="term" value="F:4 iron, 4 sulfur cluster binding"/>
    <property type="evidence" value="ECO:0007669"/>
    <property type="project" value="UniProtKB-UniRule"/>
</dbReference>
<dbReference type="InterPro" id="IPR009051">
    <property type="entry name" value="Helical_ferredxn"/>
</dbReference>
<protein>
    <recommendedName>
        <fullName evidence="6">Glycolate oxidase iron-sulfur subunit</fullName>
        <ecNumber evidence="6">1.1.99.14</ecNumber>
    </recommendedName>
</protein>
<feature type="domain" description="4Fe-4S ferredoxin-type" evidence="7">
    <location>
        <begin position="18"/>
        <end position="46"/>
    </location>
</feature>
<dbReference type="EC" id="1.1.99.14" evidence="6"/>
<sequence>MQIELAEKYQDTAIGREGQEVISPCVQCGQCTFVCPTFRLLDDEWDGPRGRIYLIQHLLEGKTPSADLLPPAYTITTLEGKTLAANLQMHLDRCLTCRSCEAACPEGVRFGRLLDIGRELVEREMPRSLMERAWRRALNTTLPHRSRFTAVLRTTQALRRFLPVGLRARIPTRRAAGHWPSQSHARTMVVWEGCVQPTLAPGINAAAARVLDRFGIRLIPAADGCCGALSQHMSAMRDARAHMRHNIDSLWPLFEAGAETLVLTASGCGAHFRDYGHLLRDDPNYSEKARRISELTRDIAEVVSEEWRNEEGPALSDHHKGRRIAYQSSCSLQHAQRLNGVVEELLNRAGYKLVRVSYPFMCCGSAGAYSILQRELSESLRKKKLNTLLSCRPQGIATSNIGCLNHLAEASPVPVNHWVELLEDSFLPAQMS</sequence>
<name>A0A1H3DIS3_THIRO</name>
<dbReference type="Pfam" id="PF13183">
    <property type="entry name" value="Fer4_8"/>
    <property type="match status" value="1"/>
</dbReference>
<proteinExistence type="predicted"/>
<keyword evidence="9" id="KW-1185">Reference proteome</keyword>
<dbReference type="EMBL" id="FNNZ01000050">
    <property type="protein sequence ID" value="SDX66210.1"/>
    <property type="molecule type" value="Genomic_DNA"/>
</dbReference>
<evidence type="ECO:0000256" key="6">
    <source>
        <dbReference type="PIRNR" id="PIRNR000139"/>
    </source>
</evidence>
<comment type="catalytic activity">
    <reaction evidence="6">
        <text>(R)-lactate + A = pyruvate + AH2</text>
        <dbReference type="Rhea" id="RHEA:15089"/>
        <dbReference type="ChEBI" id="CHEBI:13193"/>
        <dbReference type="ChEBI" id="CHEBI:15361"/>
        <dbReference type="ChEBI" id="CHEBI:16004"/>
        <dbReference type="ChEBI" id="CHEBI:17499"/>
    </reaction>
</comment>
<dbReference type="STRING" id="1058.SAMN05421783_15013"/>
<dbReference type="PANTHER" id="PTHR32479">
    <property type="entry name" value="GLYCOLATE OXIDASE IRON-SULFUR SUBUNIT"/>
    <property type="match status" value="1"/>
</dbReference>
<comment type="catalytic activity">
    <reaction evidence="6">
        <text>glycolate + A = glyoxylate + AH2</text>
        <dbReference type="Rhea" id="RHEA:21264"/>
        <dbReference type="ChEBI" id="CHEBI:13193"/>
        <dbReference type="ChEBI" id="CHEBI:17499"/>
        <dbReference type="ChEBI" id="CHEBI:29805"/>
        <dbReference type="ChEBI" id="CHEBI:36655"/>
        <dbReference type="EC" id="1.1.99.14"/>
    </reaction>
</comment>
<dbReference type="GO" id="GO:0019154">
    <property type="term" value="F:glycolate dehydrogenase activity"/>
    <property type="evidence" value="ECO:0007669"/>
    <property type="project" value="UniProtKB-EC"/>
</dbReference>
<keyword evidence="2 6" id="KW-0479">Metal-binding</keyword>
<dbReference type="PANTHER" id="PTHR32479:SF17">
    <property type="entry name" value="GLYCOLATE OXIDASE IRON-SULFUR SUBUNIT"/>
    <property type="match status" value="1"/>
</dbReference>
<keyword evidence="4 6" id="KW-0408">Iron</keyword>
<accession>A0A1H3DIS3</accession>
<keyword evidence="6" id="KW-0813">Transport</keyword>
<dbReference type="AlphaFoldDB" id="A0A1H3DIS3"/>
<dbReference type="GO" id="GO:0046872">
    <property type="term" value="F:metal ion binding"/>
    <property type="evidence" value="ECO:0007669"/>
    <property type="project" value="UniProtKB-UniRule"/>
</dbReference>
<comment type="cofactor">
    <cofactor evidence="6">
        <name>[4Fe-4S] cluster</name>
        <dbReference type="ChEBI" id="CHEBI:49883"/>
    </cofactor>
    <text evidence="6">Binds 2 [4Fe-4S] clusters.</text>
</comment>
<comment type="function">
    <text evidence="6">Component of a complex that catalyzes the oxidation of glycolate to glyoxylate.</text>
</comment>
<evidence type="ECO:0000256" key="2">
    <source>
        <dbReference type="ARBA" id="ARBA00022723"/>
    </source>
</evidence>
<gene>
    <name evidence="8" type="ORF">SAMN05421783_15013</name>
</gene>
<dbReference type="NCBIfam" id="NF008434">
    <property type="entry name" value="PRK11274.1"/>
    <property type="match status" value="1"/>
</dbReference>
<keyword evidence="1 6" id="KW-0004">4Fe-4S</keyword>
<evidence type="ECO:0000256" key="3">
    <source>
        <dbReference type="ARBA" id="ARBA00022737"/>
    </source>
</evidence>
<evidence type="ECO:0000256" key="1">
    <source>
        <dbReference type="ARBA" id="ARBA00022485"/>
    </source>
</evidence>
<evidence type="ECO:0000313" key="8">
    <source>
        <dbReference type="EMBL" id="SDX66210.1"/>
    </source>
</evidence>
<evidence type="ECO:0000259" key="7">
    <source>
        <dbReference type="PROSITE" id="PS51379"/>
    </source>
</evidence>
<dbReference type="Proteomes" id="UP000198816">
    <property type="component" value="Unassembled WGS sequence"/>
</dbReference>
<dbReference type="InterPro" id="IPR017900">
    <property type="entry name" value="4Fe4S_Fe_S_CS"/>
</dbReference>